<evidence type="ECO:0000313" key="2">
    <source>
        <dbReference type="EMBL" id="CAL1355175.1"/>
    </source>
</evidence>
<protein>
    <submittedName>
        <fullName evidence="2">Uncharacterized protein</fullName>
    </submittedName>
</protein>
<gene>
    <name evidence="2" type="ORF">LTRI10_LOCUS2950</name>
</gene>
<proteinExistence type="predicted"/>
<dbReference type="EMBL" id="OZ034813">
    <property type="protein sequence ID" value="CAL1355175.1"/>
    <property type="molecule type" value="Genomic_DNA"/>
</dbReference>
<sequence>MSCDWCASTNHEIADRLAMKETSTPEEQLSFNANARGNNPHSNTYNHGWRNHPNFAWSSPANPRPPGFQCPTGNY</sequence>
<keyword evidence="3" id="KW-1185">Reference proteome</keyword>
<dbReference type="AlphaFoldDB" id="A0AAV2CHF7"/>
<name>A0AAV2CHF7_9ROSI</name>
<evidence type="ECO:0000256" key="1">
    <source>
        <dbReference type="SAM" id="MobiDB-lite"/>
    </source>
</evidence>
<dbReference type="Proteomes" id="UP001497516">
    <property type="component" value="Chromosome 1"/>
</dbReference>
<reference evidence="2 3" key="1">
    <citation type="submission" date="2024-04" db="EMBL/GenBank/DDBJ databases">
        <authorList>
            <person name="Fracassetti M."/>
        </authorList>
    </citation>
    <scope>NUCLEOTIDE SEQUENCE [LARGE SCALE GENOMIC DNA]</scope>
</reference>
<accession>A0AAV2CHF7</accession>
<organism evidence="2 3">
    <name type="scientific">Linum trigynum</name>
    <dbReference type="NCBI Taxonomy" id="586398"/>
    <lineage>
        <taxon>Eukaryota</taxon>
        <taxon>Viridiplantae</taxon>
        <taxon>Streptophyta</taxon>
        <taxon>Embryophyta</taxon>
        <taxon>Tracheophyta</taxon>
        <taxon>Spermatophyta</taxon>
        <taxon>Magnoliopsida</taxon>
        <taxon>eudicotyledons</taxon>
        <taxon>Gunneridae</taxon>
        <taxon>Pentapetalae</taxon>
        <taxon>rosids</taxon>
        <taxon>fabids</taxon>
        <taxon>Malpighiales</taxon>
        <taxon>Linaceae</taxon>
        <taxon>Linum</taxon>
    </lineage>
</organism>
<evidence type="ECO:0000313" key="3">
    <source>
        <dbReference type="Proteomes" id="UP001497516"/>
    </source>
</evidence>
<feature type="region of interest" description="Disordered" evidence="1">
    <location>
        <begin position="56"/>
        <end position="75"/>
    </location>
</feature>